<name>A0ABR1W785_9PEZI</name>
<evidence type="ECO:0000256" key="1">
    <source>
        <dbReference type="SAM" id="SignalP"/>
    </source>
</evidence>
<evidence type="ECO:0000313" key="2">
    <source>
        <dbReference type="EMBL" id="KAK8078033.1"/>
    </source>
</evidence>
<keyword evidence="1" id="KW-0732">Signal</keyword>
<reference evidence="2 3" key="1">
    <citation type="submission" date="2023-01" db="EMBL/GenBank/DDBJ databases">
        <title>Analysis of 21 Apiospora genomes using comparative genomics revels a genus with tremendous synthesis potential of carbohydrate active enzymes and secondary metabolites.</title>
        <authorList>
            <person name="Sorensen T."/>
        </authorList>
    </citation>
    <scope>NUCLEOTIDE SEQUENCE [LARGE SCALE GENOMIC DNA]</scope>
    <source>
        <strain evidence="2 3">CBS 83171</strain>
    </source>
</reference>
<comment type="caution">
    <text evidence="2">The sequence shown here is derived from an EMBL/GenBank/DDBJ whole genome shotgun (WGS) entry which is preliminary data.</text>
</comment>
<evidence type="ECO:0000313" key="3">
    <source>
        <dbReference type="Proteomes" id="UP001446871"/>
    </source>
</evidence>
<proteinExistence type="predicted"/>
<protein>
    <submittedName>
        <fullName evidence="2">Uncharacterized protein</fullName>
    </submittedName>
</protein>
<dbReference type="EMBL" id="JAQQWM010000002">
    <property type="protein sequence ID" value="KAK8078033.1"/>
    <property type="molecule type" value="Genomic_DNA"/>
</dbReference>
<feature type="signal peptide" evidence="1">
    <location>
        <begin position="1"/>
        <end position="18"/>
    </location>
</feature>
<keyword evidence="3" id="KW-1185">Reference proteome</keyword>
<sequence>MHFFRALQAFVLLDAVAALGIPTLQRCYKKCDEDMDKCEDAALTETAVILCGASLFFFMTYVKSYVKNGMALEEECLAKCVQAPQHLTDSSDR</sequence>
<accession>A0ABR1W785</accession>
<feature type="chain" id="PRO_5046971519" evidence="1">
    <location>
        <begin position="19"/>
        <end position="93"/>
    </location>
</feature>
<dbReference type="Proteomes" id="UP001446871">
    <property type="component" value="Unassembled WGS sequence"/>
</dbReference>
<gene>
    <name evidence="2" type="ORF">PG996_004203</name>
</gene>
<organism evidence="2 3">
    <name type="scientific">Apiospora saccharicola</name>
    <dbReference type="NCBI Taxonomy" id="335842"/>
    <lineage>
        <taxon>Eukaryota</taxon>
        <taxon>Fungi</taxon>
        <taxon>Dikarya</taxon>
        <taxon>Ascomycota</taxon>
        <taxon>Pezizomycotina</taxon>
        <taxon>Sordariomycetes</taxon>
        <taxon>Xylariomycetidae</taxon>
        <taxon>Amphisphaeriales</taxon>
        <taxon>Apiosporaceae</taxon>
        <taxon>Apiospora</taxon>
    </lineage>
</organism>